<dbReference type="RefSeq" id="WP_184403946.1">
    <property type="nucleotide sequence ID" value="NZ_JACHHJ010000002.1"/>
</dbReference>
<dbReference type="AlphaFoldDB" id="A0A841PZE3"/>
<dbReference type="InterPro" id="IPR028082">
    <property type="entry name" value="Peripla_BP_I"/>
</dbReference>
<protein>
    <submittedName>
        <fullName evidence="5">DNA-binding LacI/PurR family transcriptional regulator</fullName>
    </submittedName>
</protein>
<evidence type="ECO:0000313" key="5">
    <source>
        <dbReference type="EMBL" id="MBB6450022.1"/>
    </source>
</evidence>
<dbReference type="SUPFAM" id="SSF47413">
    <property type="entry name" value="lambda repressor-like DNA-binding domains"/>
    <property type="match status" value="1"/>
</dbReference>
<dbReference type="SMART" id="SM00354">
    <property type="entry name" value="HTH_LACI"/>
    <property type="match status" value="1"/>
</dbReference>
<dbReference type="Pfam" id="PF00356">
    <property type="entry name" value="LacI"/>
    <property type="match status" value="1"/>
</dbReference>
<proteinExistence type="predicted"/>
<dbReference type="PROSITE" id="PS50932">
    <property type="entry name" value="HTH_LACI_2"/>
    <property type="match status" value="1"/>
</dbReference>
<dbReference type="InterPro" id="IPR046335">
    <property type="entry name" value="LacI/GalR-like_sensor"/>
</dbReference>
<keyword evidence="6" id="KW-1185">Reference proteome</keyword>
<evidence type="ECO:0000313" key="6">
    <source>
        <dbReference type="Proteomes" id="UP000568839"/>
    </source>
</evidence>
<dbReference type="PANTHER" id="PTHR30146:SF109">
    <property type="entry name" value="HTH-TYPE TRANSCRIPTIONAL REGULATOR GALS"/>
    <property type="match status" value="1"/>
</dbReference>
<dbReference type="PANTHER" id="PTHR30146">
    <property type="entry name" value="LACI-RELATED TRANSCRIPTIONAL REPRESSOR"/>
    <property type="match status" value="1"/>
</dbReference>
<evidence type="ECO:0000259" key="4">
    <source>
        <dbReference type="PROSITE" id="PS50932"/>
    </source>
</evidence>
<keyword evidence="2 5" id="KW-0238">DNA-binding</keyword>
<sequence length="340" mass="38387">MAVTIKDVAIAANVATSTVSRVLANSSKISPETARRVRKAIDDLNYHPNHHARSLANNSTKTIGLIMPSSAHVSFQNPFFPEVIRGISTEAHKKNYGLYLSTGQTDEEVYEEVKQMVVEKRVDGIILLFSLQNDQLIPFLMEEDFPFVLLGRPAVDHPEQVWYVNNDNVRTGRLVTEYLTLLKHERIGLILNRSDAIVTHDRMQGYREALERSNLPINDDYIVHYADHENGGKDAFIEIMSVPDPPTALIAEDLVVFDVLRTVQDLGIRVPEELSIVGFNNYMISELASPPMTSIDINIFELGVQSMALLFDRLENPNQDAKQRIVPHELIRRSSCSRLK</sequence>
<dbReference type="EMBL" id="JACHHJ010000002">
    <property type="protein sequence ID" value="MBB6450022.1"/>
    <property type="molecule type" value="Genomic_DNA"/>
</dbReference>
<dbReference type="Proteomes" id="UP000568839">
    <property type="component" value="Unassembled WGS sequence"/>
</dbReference>
<dbReference type="InterPro" id="IPR000843">
    <property type="entry name" value="HTH_LacI"/>
</dbReference>
<organism evidence="5 6">
    <name type="scientific">Geomicrobium halophilum</name>
    <dbReference type="NCBI Taxonomy" id="549000"/>
    <lineage>
        <taxon>Bacteria</taxon>
        <taxon>Bacillati</taxon>
        <taxon>Bacillota</taxon>
        <taxon>Bacilli</taxon>
        <taxon>Bacillales</taxon>
        <taxon>Geomicrobium</taxon>
    </lineage>
</organism>
<accession>A0A841PZE3</accession>
<dbReference type="GO" id="GO:0003700">
    <property type="term" value="F:DNA-binding transcription factor activity"/>
    <property type="evidence" value="ECO:0007669"/>
    <property type="project" value="TreeGrafter"/>
</dbReference>
<comment type="caution">
    <text evidence="5">The sequence shown here is derived from an EMBL/GenBank/DDBJ whole genome shotgun (WGS) entry which is preliminary data.</text>
</comment>
<name>A0A841PZE3_9BACL</name>
<dbReference type="CDD" id="cd01392">
    <property type="entry name" value="HTH_LacI"/>
    <property type="match status" value="1"/>
</dbReference>
<dbReference type="CDD" id="cd06294">
    <property type="entry name" value="PBP1_MalR-like"/>
    <property type="match status" value="1"/>
</dbReference>
<evidence type="ECO:0000256" key="2">
    <source>
        <dbReference type="ARBA" id="ARBA00023125"/>
    </source>
</evidence>
<gene>
    <name evidence="5" type="ORF">HNR44_002000</name>
</gene>
<keyword evidence="3" id="KW-0804">Transcription</keyword>
<reference evidence="5 6" key="1">
    <citation type="submission" date="2020-08" db="EMBL/GenBank/DDBJ databases">
        <title>Genomic Encyclopedia of Type Strains, Phase IV (KMG-IV): sequencing the most valuable type-strain genomes for metagenomic binning, comparative biology and taxonomic classification.</title>
        <authorList>
            <person name="Goeker M."/>
        </authorList>
    </citation>
    <scope>NUCLEOTIDE SEQUENCE [LARGE SCALE GENOMIC DNA]</scope>
    <source>
        <strain evidence="5 6">DSM 21769</strain>
    </source>
</reference>
<feature type="domain" description="HTH lacI-type" evidence="4">
    <location>
        <begin position="3"/>
        <end position="57"/>
    </location>
</feature>
<dbReference type="InterPro" id="IPR010982">
    <property type="entry name" value="Lambda_DNA-bd_dom_sf"/>
</dbReference>
<dbReference type="Gene3D" id="3.40.50.2300">
    <property type="match status" value="2"/>
</dbReference>
<dbReference type="Gene3D" id="1.10.260.40">
    <property type="entry name" value="lambda repressor-like DNA-binding domains"/>
    <property type="match status" value="1"/>
</dbReference>
<keyword evidence="1" id="KW-0805">Transcription regulation</keyword>
<evidence type="ECO:0000256" key="1">
    <source>
        <dbReference type="ARBA" id="ARBA00023015"/>
    </source>
</evidence>
<evidence type="ECO:0000256" key="3">
    <source>
        <dbReference type="ARBA" id="ARBA00023163"/>
    </source>
</evidence>
<dbReference type="GO" id="GO:0000976">
    <property type="term" value="F:transcription cis-regulatory region binding"/>
    <property type="evidence" value="ECO:0007669"/>
    <property type="project" value="TreeGrafter"/>
</dbReference>
<dbReference type="SUPFAM" id="SSF53822">
    <property type="entry name" value="Periplasmic binding protein-like I"/>
    <property type="match status" value="1"/>
</dbReference>
<dbReference type="Pfam" id="PF13377">
    <property type="entry name" value="Peripla_BP_3"/>
    <property type="match status" value="1"/>
</dbReference>